<gene>
    <name evidence="2" type="ORF">EVAR_90338_1</name>
</gene>
<evidence type="ECO:0000313" key="2">
    <source>
        <dbReference type="EMBL" id="GBP75169.1"/>
    </source>
</evidence>
<evidence type="ECO:0000256" key="1">
    <source>
        <dbReference type="SAM" id="MobiDB-lite"/>
    </source>
</evidence>
<reference evidence="2 3" key="1">
    <citation type="journal article" date="2019" name="Commun. Biol.">
        <title>The bagworm genome reveals a unique fibroin gene that provides high tensile strength.</title>
        <authorList>
            <person name="Kono N."/>
            <person name="Nakamura H."/>
            <person name="Ohtoshi R."/>
            <person name="Tomita M."/>
            <person name="Numata K."/>
            <person name="Arakawa K."/>
        </authorList>
    </citation>
    <scope>NUCLEOTIDE SEQUENCE [LARGE SCALE GENOMIC DNA]</scope>
</reference>
<dbReference type="Proteomes" id="UP000299102">
    <property type="component" value="Unassembled WGS sequence"/>
</dbReference>
<keyword evidence="3" id="KW-1185">Reference proteome</keyword>
<dbReference type="AlphaFoldDB" id="A0A4C1YKK0"/>
<proteinExistence type="predicted"/>
<name>A0A4C1YKK0_EUMVA</name>
<sequence>MGFQLETVGVSVQLVVPTHRQLSTRTRRTNISTSQFEALKRQKFQFIAPCTESARTRRAGRLSPEVSRRINFRRRAGAPPRSEPAVARA</sequence>
<feature type="region of interest" description="Disordered" evidence="1">
    <location>
        <begin position="55"/>
        <end position="89"/>
    </location>
</feature>
<accession>A0A4C1YKK0</accession>
<comment type="caution">
    <text evidence="2">The sequence shown here is derived from an EMBL/GenBank/DDBJ whole genome shotgun (WGS) entry which is preliminary data.</text>
</comment>
<dbReference type="EMBL" id="BGZK01001238">
    <property type="protein sequence ID" value="GBP75169.1"/>
    <property type="molecule type" value="Genomic_DNA"/>
</dbReference>
<organism evidence="2 3">
    <name type="scientific">Eumeta variegata</name>
    <name type="common">Bagworm moth</name>
    <name type="synonym">Eumeta japonica</name>
    <dbReference type="NCBI Taxonomy" id="151549"/>
    <lineage>
        <taxon>Eukaryota</taxon>
        <taxon>Metazoa</taxon>
        <taxon>Ecdysozoa</taxon>
        <taxon>Arthropoda</taxon>
        <taxon>Hexapoda</taxon>
        <taxon>Insecta</taxon>
        <taxon>Pterygota</taxon>
        <taxon>Neoptera</taxon>
        <taxon>Endopterygota</taxon>
        <taxon>Lepidoptera</taxon>
        <taxon>Glossata</taxon>
        <taxon>Ditrysia</taxon>
        <taxon>Tineoidea</taxon>
        <taxon>Psychidae</taxon>
        <taxon>Oiketicinae</taxon>
        <taxon>Eumeta</taxon>
    </lineage>
</organism>
<protein>
    <submittedName>
        <fullName evidence="2">Uncharacterized protein</fullName>
    </submittedName>
</protein>
<evidence type="ECO:0000313" key="3">
    <source>
        <dbReference type="Proteomes" id="UP000299102"/>
    </source>
</evidence>